<name>A0A069AF35_CLODI</name>
<evidence type="ECO:0000313" key="1">
    <source>
        <dbReference type="EMBL" id="CDS86771.1"/>
    </source>
</evidence>
<dbReference type="AlphaFoldDB" id="A0A069AF35"/>
<evidence type="ECO:0000313" key="2">
    <source>
        <dbReference type="EMBL" id="CDT20515.1"/>
    </source>
</evidence>
<protein>
    <submittedName>
        <fullName evidence="1">Uncharacterized protein</fullName>
    </submittedName>
</protein>
<dbReference type="EMBL" id="LK933005">
    <property type="protein sequence ID" value="CDT20515.1"/>
    <property type="molecule type" value="Genomic_DNA"/>
</dbReference>
<dbReference type="EMBL" id="LK932509">
    <property type="protein sequence ID" value="CDS86771.1"/>
    <property type="molecule type" value="Genomic_DNA"/>
</dbReference>
<accession>A0A069AF35</accession>
<sequence length="69" mass="8511">MKLIVTILKDWIYRYNKNYYRYIRAYKLEGNYERGCLKIEISLFCIVEMMKTYLISHKKECLIKLKSSF</sequence>
<proteinExistence type="predicted"/>
<organism evidence="1">
    <name type="scientific">Clostridioides difficile</name>
    <name type="common">Peptoclostridium difficile</name>
    <dbReference type="NCBI Taxonomy" id="1496"/>
    <lineage>
        <taxon>Bacteria</taxon>
        <taxon>Bacillati</taxon>
        <taxon>Bacillota</taxon>
        <taxon>Clostridia</taxon>
        <taxon>Peptostreptococcales</taxon>
        <taxon>Peptostreptococcaceae</taxon>
        <taxon>Clostridioides</taxon>
    </lineage>
</organism>
<gene>
    <name evidence="2" type="ORF">BN1095_340139</name>
    <name evidence="1" type="ORF">BN1096_560327</name>
</gene>
<reference evidence="1" key="1">
    <citation type="submission" date="2014-07" db="EMBL/GenBank/DDBJ databases">
        <authorList>
            <person name="Monot Marc"/>
        </authorList>
    </citation>
    <scope>NUCLEOTIDE SEQUENCE</scope>
    <source>
        <strain evidence="2">7032989</strain>
    </source>
</reference>